<dbReference type="AlphaFoldDB" id="A0A3S1BDV1"/>
<feature type="transmembrane region" description="Helical" evidence="2">
    <location>
        <begin position="224"/>
        <end position="239"/>
    </location>
</feature>
<name>A0A3S1BDV1_ELYCH</name>
<gene>
    <name evidence="3" type="ORF">EGW08_006166</name>
</gene>
<feature type="transmembrane region" description="Helical" evidence="2">
    <location>
        <begin position="186"/>
        <end position="212"/>
    </location>
</feature>
<evidence type="ECO:0000256" key="1">
    <source>
        <dbReference type="SAM" id="MobiDB-lite"/>
    </source>
</evidence>
<dbReference type="EMBL" id="RQTK01000151">
    <property type="protein sequence ID" value="RUS86073.1"/>
    <property type="molecule type" value="Genomic_DNA"/>
</dbReference>
<feature type="compositionally biased region" description="Basic and acidic residues" evidence="1">
    <location>
        <begin position="619"/>
        <end position="632"/>
    </location>
</feature>
<evidence type="ECO:0000313" key="3">
    <source>
        <dbReference type="EMBL" id="RUS86073.1"/>
    </source>
</evidence>
<dbReference type="OrthoDB" id="6096173at2759"/>
<feature type="transmembrane region" description="Helical" evidence="2">
    <location>
        <begin position="386"/>
        <end position="406"/>
    </location>
</feature>
<feature type="compositionally biased region" description="Polar residues" evidence="1">
    <location>
        <begin position="477"/>
        <end position="499"/>
    </location>
</feature>
<keyword evidence="2" id="KW-1133">Transmembrane helix</keyword>
<feature type="region of interest" description="Disordered" evidence="1">
    <location>
        <begin position="475"/>
        <end position="499"/>
    </location>
</feature>
<keyword evidence="2" id="KW-0472">Membrane</keyword>
<accession>A0A3S1BDV1</accession>
<reference evidence="3 4" key="1">
    <citation type="submission" date="2019-01" db="EMBL/GenBank/DDBJ databases">
        <title>A draft genome assembly of the solar-powered sea slug Elysia chlorotica.</title>
        <authorList>
            <person name="Cai H."/>
            <person name="Li Q."/>
            <person name="Fang X."/>
            <person name="Li J."/>
            <person name="Curtis N.E."/>
            <person name="Altenburger A."/>
            <person name="Shibata T."/>
            <person name="Feng M."/>
            <person name="Maeda T."/>
            <person name="Schwartz J.A."/>
            <person name="Shigenobu S."/>
            <person name="Lundholm N."/>
            <person name="Nishiyama T."/>
            <person name="Yang H."/>
            <person name="Hasebe M."/>
            <person name="Li S."/>
            <person name="Pierce S.K."/>
            <person name="Wang J."/>
        </authorList>
    </citation>
    <scope>NUCLEOTIDE SEQUENCE [LARGE SCALE GENOMIC DNA]</scope>
    <source>
        <strain evidence="3">EC2010</strain>
        <tissue evidence="3">Whole organism of an adult</tissue>
    </source>
</reference>
<keyword evidence="2" id="KW-0812">Transmembrane</keyword>
<organism evidence="3 4">
    <name type="scientific">Elysia chlorotica</name>
    <name type="common">Eastern emerald elysia</name>
    <name type="synonym">Sea slug</name>
    <dbReference type="NCBI Taxonomy" id="188477"/>
    <lineage>
        <taxon>Eukaryota</taxon>
        <taxon>Metazoa</taxon>
        <taxon>Spiralia</taxon>
        <taxon>Lophotrochozoa</taxon>
        <taxon>Mollusca</taxon>
        <taxon>Gastropoda</taxon>
        <taxon>Heterobranchia</taxon>
        <taxon>Euthyneura</taxon>
        <taxon>Panpulmonata</taxon>
        <taxon>Sacoglossa</taxon>
        <taxon>Placobranchoidea</taxon>
        <taxon>Plakobranchidae</taxon>
        <taxon>Elysia</taxon>
    </lineage>
</organism>
<keyword evidence="4" id="KW-1185">Reference proteome</keyword>
<sequence>MRAIRTVLVMGALALPALPFMYSQAGEGLEYQQLDDAIEDRGLQRPFNFYVGKVFSKIIVGVLAAMYVLHVIIIVIDGATDGNIGRLYSDVLDVSERKGTIRKRMEKSQSCVKRALRPVQRCGVLMVPVWVLALLAMPIYLVLDFILRAPMLRVFMEGFKRLLTYIRVYERKPEDDAKTVCGMIEVYLFFLSIVFVFIVLGIGANFLVHVVAMVIVKVLVDAKLVYRVLPVVLLLLLYIRDSFSRVALKYSDFLAQVMTAMRAREQDDLKRESFKPWDRQLNKIFRIFPNQIEADPDDEVINAKPEGGDDSTEETETAAKKKKNLFLLKNGEVRMRLCQLLLFLNKDDFLFTSKKFLFSCCTMDCTGAPGHLEDNYIKAAIDFMKIGIFLIFLFLVVMAYGNAYYISPNNQMFVTLVTGLVPLLLRNFFLKRSTLETVKVDYRFESRLEEKIAAFCQSWQIKDINLSDLHPLGAKTNAKTPSSQTKLGPSTEALSDTGLSSIGGKTKNYTSSLAESSRVLHLVLDISEDPNFLTTVPHAQADPGVDPFSLKDNNGPNDGGCCNWAARIKRVVFCSCCKGDNSVSVGADDKARTQTQDGRMPERVDRVPRRRSSMNYFFDGDKEEPIDLDTNKTLKHPYGNSSNSNNTRGRGNNNNNNGSALQQYNPQEARPYGGPTESDQSASEEVQGPSHGRWMRQSAERREALRRARDAAERARAANVISGLEAFAMTNAIVNSVGEADINTIGNGGRGSEGNMASAGFPYGEDSAEA</sequence>
<comment type="caution">
    <text evidence="3">The sequence shown here is derived from an EMBL/GenBank/DDBJ whole genome shotgun (WGS) entry which is preliminary data.</text>
</comment>
<evidence type="ECO:0000313" key="4">
    <source>
        <dbReference type="Proteomes" id="UP000271974"/>
    </source>
</evidence>
<feature type="compositionally biased region" description="Low complexity" evidence="1">
    <location>
        <begin position="639"/>
        <end position="659"/>
    </location>
</feature>
<feature type="transmembrane region" description="Helical" evidence="2">
    <location>
        <begin position="49"/>
        <end position="76"/>
    </location>
</feature>
<feature type="transmembrane region" description="Helical" evidence="2">
    <location>
        <begin position="412"/>
        <end position="429"/>
    </location>
</feature>
<feature type="region of interest" description="Disordered" evidence="1">
    <location>
        <begin position="747"/>
        <end position="770"/>
    </location>
</feature>
<feature type="compositionally biased region" description="Basic and acidic residues" evidence="1">
    <location>
        <begin position="698"/>
        <end position="707"/>
    </location>
</feature>
<dbReference type="Proteomes" id="UP000271974">
    <property type="component" value="Unassembled WGS sequence"/>
</dbReference>
<protein>
    <submittedName>
        <fullName evidence="3">Uncharacterized protein</fullName>
    </submittedName>
</protein>
<feature type="region of interest" description="Disordered" evidence="1">
    <location>
        <begin position="585"/>
        <end position="707"/>
    </location>
</feature>
<proteinExistence type="predicted"/>
<evidence type="ECO:0000256" key="2">
    <source>
        <dbReference type="SAM" id="Phobius"/>
    </source>
</evidence>
<feature type="transmembrane region" description="Helical" evidence="2">
    <location>
        <begin position="123"/>
        <end position="143"/>
    </location>
</feature>